<evidence type="ECO:0000259" key="4">
    <source>
        <dbReference type="PROSITE" id="PS51677"/>
    </source>
</evidence>
<evidence type="ECO:0000256" key="1">
    <source>
        <dbReference type="ARBA" id="ARBA00022723"/>
    </source>
</evidence>
<evidence type="ECO:0000313" key="5">
    <source>
        <dbReference type="EMBL" id="WXA95038.1"/>
    </source>
</evidence>
<name>A0ABZ2K8L3_9BACT</name>
<keyword evidence="3" id="KW-1133">Transmembrane helix</keyword>
<feature type="transmembrane region" description="Helical" evidence="3">
    <location>
        <begin position="31"/>
        <end position="51"/>
    </location>
</feature>
<dbReference type="CDD" id="cd10917">
    <property type="entry name" value="CE4_NodB_like_6s_7s"/>
    <property type="match status" value="1"/>
</dbReference>
<proteinExistence type="predicted"/>
<dbReference type="Gene3D" id="3.20.20.370">
    <property type="entry name" value="Glycoside hydrolase/deacetylase"/>
    <property type="match status" value="1"/>
</dbReference>
<evidence type="ECO:0000313" key="6">
    <source>
        <dbReference type="Proteomes" id="UP001379533"/>
    </source>
</evidence>
<organism evidence="5 6">
    <name type="scientific">Pendulispora brunnea</name>
    <dbReference type="NCBI Taxonomy" id="2905690"/>
    <lineage>
        <taxon>Bacteria</taxon>
        <taxon>Pseudomonadati</taxon>
        <taxon>Myxococcota</taxon>
        <taxon>Myxococcia</taxon>
        <taxon>Myxococcales</taxon>
        <taxon>Sorangiineae</taxon>
        <taxon>Pendulisporaceae</taxon>
        <taxon>Pendulispora</taxon>
    </lineage>
</organism>
<evidence type="ECO:0000256" key="3">
    <source>
        <dbReference type="SAM" id="Phobius"/>
    </source>
</evidence>
<keyword evidence="2" id="KW-0378">Hydrolase</keyword>
<dbReference type="SUPFAM" id="SSF88713">
    <property type="entry name" value="Glycoside hydrolase/deacetylase"/>
    <property type="match status" value="1"/>
</dbReference>
<keyword evidence="1" id="KW-0479">Metal-binding</keyword>
<dbReference type="InterPro" id="IPR002509">
    <property type="entry name" value="NODB_dom"/>
</dbReference>
<keyword evidence="3" id="KW-0812">Transmembrane</keyword>
<gene>
    <name evidence="5" type="ORF">LZC95_52535</name>
</gene>
<dbReference type="Pfam" id="PF01522">
    <property type="entry name" value="Polysacc_deac_1"/>
    <property type="match status" value="1"/>
</dbReference>
<dbReference type="InterPro" id="IPR011330">
    <property type="entry name" value="Glyco_hydro/deAcase_b/a-brl"/>
</dbReference>
<feature type="domain" description="NodB homology" evidence="4">
    <location>
        <begin position="68"/>
        <end position="253"/>
    </location>
</feature>
<sequence>MPPFRLLLYAASLGAVLFSVRAMLIATPPLWVSACVALAYVGLILGGVFVLRWRAYVDAIIAGPPRARGVVLTFDDGPDPEWTPRVLDALERANAVATFFVIGKKAEQHPQLVREILARGHSVGLHSYAHDRLFSLRSERRVRDDLAHAMQVLADILGEAPALFRPPIGHTNPIIARVADAMDLTVIGWSVSGHDGLARADAEHVVRRIRRGLRDGAIVLLHDAAERGTHEPAGVKALPAVLAAITDAQLPVVPLRSFLAEECEECED</sequence>
<protein>
    <submittedName>
        <fullName evidence="5">Polysaccharide deacetylase family protein</fullName>
    </submittedName>
</protein>
<dbReference type="RefSeq" id="WP_394845648.1">
    <property type="nucleotide sequence ID" value="NZ_CP089982.1"/>
</dbReference>
<keyword evidence="3" id="KW-0472">Membrane</keyword>
<evidence type="ECO:0000256" key="2">
    <source>
        <dbReference type="ARBA" id="ARBA00022801"/>
    </source>
</evidence>
<dbReference type="EMBL" id="CP089982">
    <property type="protein sequence ID" value="WXA95038.1"/>
    <property type="molecule type" value="Genomic_DNA"/>
</dbReference>
<reference evidence="5 6" key="1">
    <citation type="submission" date="2021-12" db="EMBL/GenBank/DDBJ databases">
        <title>Discovery of the Pendulisporaceae a myxobacterial family with distinct sporulation behavior and unique specialized metabolism.</title>
        <authorList>
            <person name="Garcia R."/>
            <person name="Popoff A."/>
            <person name="Bader C.D."/>
            <person name="Loehr J."/>
            <person name="Walesch S."/>
            <person name="Walt C."/>
            <person name="Boldt J."/>
            <person name="Bunk B."/>
            <person name="Haeckl F.J.F.P.J."/>
            <person name="Gunesch A.P."/>
            <person name="Birkelbach J."/>
            <person name="Nuebel U."/>
            <person name="Pietschmann T."/>
            <person name="Bach T."/>
            <person name="Mueller R."/>
        </authorList>
    </citation>
    <scope>NUCLEOTIDE SEQUENCE [LARGE SCALE GENOMIC DNA]</scope>
    <source>
        <strain evidence="5 6">MSr12523</strain>
    </source>
</reference>
<dbReference type="InterPro" id="IPR050248">
    <property type="entry name" value="Polysacc_deacetylase_ArnD"/>
</dbReference>
<dbReference type="PANTHER" id="PTHR10587:SF133">
    <property type="entry name" value="CHITIN DEACETYLASE 1-RELATED"/>
    <property type="match status" value="1"/>
</dbReference>
<keyword evidence="6" id="KW-1185">Reference proteome</keyword>
<accession>A0ABZ2K8L3</accession>
<dbReference type="PROSITE" id="PS51257">
    <property type="entry name" value="PROKAR_LIPOPROTEIN"/>
    <property type="match status" value="1"/>
</dbReference>
<dbReference type="PROSITE" id="PS51677">
    <property type="entry name" value="NODB"/>
    <property type="match status" value="1"/>
</dbReference>
<dbReference type="Proteomes" id="UP001379533">
    <property type="component" value="Chromosome"/>
</dbReference>
<dbReference type="PANTHER" id="PTHR10587">
    <property type="entry name" value="GLYCOSYL TRANSFERASE-RELATED"/>
    <property type="match status" value="1"/>
</dbReference>